<evidence type="ECO:0000259" key="1">
    <source>
        <dbReference type="Pfam" id="PF02627"/>
    </source>
</evidence>
<organism evidence="2">
    <name type="scientific">hydrothermal vent metagenome</name>
    <dbReference type="NCBI Taxonomy" id="652676"/>
    <lineage>
        <taxon>unclassified sequences</taxon>
        <taxon>metagenomes</taxon>
        <taxon>ecological metagenomes</taxon>
    </lineage>
</organism>
<dbReference type="Gene3D" id="1.20.1290.10">
    <property type="entry name" value="AhpD-like"/>
    <property type="match status" value="1"/>
</dbReference>
<dbReference type="AlphaFoldDB" id="A0A3B0TNJ0"/>
<dbReference type="InterPro" id="IPR004675">
    <property type="entry name" value="AhpD_core"/>
</dbReference>
<dbReference type="GO" id="GO:0051920">
    <property type="term" value="F:peroxiredoxin activity"/>
    <property type="evidence" value="ECO:0007669"/>
    <property type="project" value="InterPro"/>
</dbReference>
<dbReference type="PANTHER" id="PTHR34846">
    <property type="entry name" value="4-CARBOXYMUCONOLACTONE DECARBOXYLASE FAMILY PROTEIN (AFU_ORTHOLOGUE AFUA_6G11590)"/>
    <property type="match status" value="1"/>
</dbReference>
<dbReference type="PANTHER" id="PTHR34846:SF10">
    <property type="entry name" value="CYTOPLASMIC PROTEIN"/>
    <property type="match status" value="1"/>
</dbReference>
<feature type="domain" description="Carboxymuconolactone decarboxylase-like" evidence="1">
    <location>
        <begin position="40"/>
        <end position="123"/>
    </location>
</feature>
<name>A0A3B0TNJ0_9ZZZZ</name>
<evidence type="ECO:0000313" key="2">
    <source>
        <dbReference type="EMBL" id="VAW20245.1"/>
    </source>
</evidence>
<dbReference type="InterPro" id="IPR029032">
    <property type="entry name" value="AhpD-like"/>
</dbReference>
<dbReference type="InterPro" id="IPR003779">
    <property type="entry name" value="CMD-like"/>
</dbReference>
<sequence>MYVPTKPIKSYPWFIRLFFWNQKRKYGKVLEPGMLWARSPKVFATLALFYGALDRKKSPIEPALRSLVTVLVSKINHCEFCVDINSATLLKRGVSPEMVMALDDWKRSELFSQRQKTALDYADAITRTERNIDQAMMDQLKTQFNDDALVELTAVICFQNLSSKFNSALDVPAQGFCTIPTSPQNSAEYI</sequence>
<dbReference type="SUPFAM" id="SSF69118">
    <property type="entry name" value="AhpD-like"/>
    <property type="match status" value="1"/>
</dbReference>
<accession>A0A3B0TNJ0</accession>
<reference evidence="2" key="1">
    <citation type="submission" date="2018-06" db="EMBL/GenBank/DDBJ databases">
        <authorList>
            <person name="Zhirakovskaya E."/>
        </authorList>
    </citation>
    <scope>NUCLEOTIDE SEQUENCE</scope>
</reference>
<dbReference type="Pfam" id="PF02627">
    <property type="entry name" value="CMD"/>
    <property type="match status" value="1"/>
</dbReference>
<dbReference type="NCBIfam" id="TIGR00778">
    <property type="entry name" value="ahpD_dom"/>
    <property type="match status" value="1"/>
</dbReference>
<dbReference type="EMBL" id="UOEQ01000262">
    <property type="protein sequence ID" value="VAW20245.1"/>
    <property type="molecule type" value="Genomic_DNA"/>
</dbReference>
<proteinExistence type="predicted"/>
<gene>
    <name evidence="2" type="ORF">MNBD_ALPHA11-1093</name>
</gene>
<protein>
    <recommendedName>
        <fullName evidence="1">Carboxymuconolactone decarboxylase-like domain-containing protein</fullName>
    </recommendedName>
</protein>